<evidence type="ECO:0000313" key="2">
    <source>
        <dbReference type="Proteomes" id="UP001055879"/>
    </source>
</evidence>
<gene>
    <name evidence="1" type="ORF">L6452_30799</name>
</gene>
<comment type="caution">
    <text evidence="1">The sequence shown here is derived from an EMBL/GenBank/DDBJ whole genome shotgun (WGS) entry which is preliminary data.</text>
</comment>
<protein>
    <submittedName>
        <fullName evidence="1">Uncharacterized protein</fullName>
    </submittedName>
</protein>
<evidence type="ECO:0000313" key="1">
    <source>
        <dbReference type="EMBL" id="KAI3697702.1"/>
    </source>
</evidence>
<accession>A0ACB8ZI71</accession>
<dbReference type="EMBL" id="CM042056">
    <property type="protein sequence ID" value="KAI3697702.1"/>
    <property type="molecule type" value="Genomic_DNA"/>
</dbReference>
<reference evidence="2" key="1">
    <citation type="journal article" date="2022" name="Mol. Ecol. Resour.">
        <title>The genomes of chicory, endive, great burdock and yacon provide insights into Asteraceae palaeo-polyploidization history and plant inulin production.</title>
        <authorList>
            <person name="Fan W."/>
            <person name="Wang S."/>
            <person name="Wang H."/>
            <person name="Wang A."/>
            <person name="Jiang F."/>
            <person name="Liu H."/>
            <person name="Zhao H."/>
            <person name="Xu D."/>
            <person name="Zhang Y."/>
        </authorList>
    </citation>
    <scope>NUCLEOTIDE SEQUENCE [LARGE SCALE GENOMIC DNA]</scope>
    <source>
        <strain evidence="2">cv. Niubang</strain>
    </source>
</reference>
<dbReference type="Proteomes" id="UP001055879">
    <property type="component" value="Linkage Group LG10"/>
</dbReference>
<organism evidence="1 2">
    <name type="scientific">Arctium lappa</name>
    <name type="common">Greater burdock</name>
    <name type="synonym">Lappa major</name>
    <dbReference type="NCBI Taxonomy" id="4217"/>
    <lineage>
        <taxon>Eukaryota</taxon>
        <taxon>Viridiplantae</taxon>
        <taxon>Streptophyta</taxon>
        <taxon>Embryophyta</taxon>
        <taxon>Tracheophyta</taxon>
        <taxon>Spermatophyta</taxon>
        <taxon>Magnoliopsida</taxon>
        <taxon>eudicotyledons</taxon>
        <taxon>Gunneridae</taxon>
        <taxon>Pentapetalae</taxon>
        <taxon>asterids</taxon>
        <taxon>campanulids</taxon>
        <taxon>Asterales</taxon>
        <taxon>Asteraceae</taxon>
        <taxon>Carduoideae</taxon>
        <taxon>Cardueae</taxon>
        <taxon>Arctiinae</taxon>
        <taxon>Arctium</taxon>
    </lineage>
</organism>
<name>A0ACB8ZI71_ARCLA</name>
<proteinExistence type="predicted"/>
<reference evidence="1 2" key="2">
    <citation type="journal article" date="2022" name="Mol. Ecol. Resour.">
        <title>The genomes of chicory, endive, great burdock and yacon provide insights into Asteraceae paleo-polyploidization history and plant inulin production.</title>
        <authorList>
            <person name="Fan W."/>
            <person name="Wang S."/>
            <person name="Wang H."/>
            <person name="Wang A."/>
            <person name="Jiang F."/>
            <person name="Liu H."/>
            <person name="Zhao H."/>
            <person name="Xu D."/>
            <person name="Zhang Y."/>
        </authorList>
    </citation>
    <scope>NUCLEOTIDE SEQUENCE [LARGE SCALE GENOMIC DNA]</scope>
    <source>
        <strain evidence="2">cv. Niubang</strain>
    </source>
</reference>
<keyword evidence="2" id="KW-1185">Reference proteome</keyword>
<sequence>MNLVLRLHPKTRSSSRCFWFRSTLAALQWRSIKPFSPFTQEEKRKRDDVFGPCQRCGPSDMWCSCCGVFADDLVHLLWRFGDVHLLRRFGPCRREGDGCLVDLVLVVPPFFVSSTLLRYP</sequence>